<dbReference type="GeneID" id="10502381"/>
<dbReference type="Proteomes" id="UP000001064">
    <property type="component" value="Unassembled WGS sequence"/>
</dbReference>
<keyword evidence="2" id="KW-1185">Reference proteome</keyword>
<evidence type="ECO:0000313" key="1">
    <source>
        <dbReference type="EMBL" id="EGC38329.1"/>
    </source>
</evidence>
<dbReference type="InParanoid" id="F0ZCP0"/>
<proteinExistence type="predicted"/>
<dbReference type="EMBL" id="GL870979">
    <property type="protein sequence ID" value="EGC38329.1"/>
    <property type="molecule type" value="Genomic_DNA"/>
</dbReference>
<accession>F0ZCP0</accession>
<name>F0ZCP0_DICPU</name>
<dbReference type="VEuPathDB" id="AmoebaDB:DICPUDRAFT_76127"/>
<evidence type="ECO:0000313" key="2">
    <source>
        <dbReference type="Proteomes" id="UP000001064"/>
    </source>
</evidence>
<reference evidence="2" key="1">
    <citation type="journal article" date="2011" name="Genome Biol.">
        <title>Comparative genomics of the social amoebae Dictyostelium discoideum and Dictyostelium purpureum.</title>
        <authorList>
            <consortium name="US DOE Joint Genome Institute (JGI-PGF)"/>
            <person name="Sucgang R."/>
            <person name="Kuo A."/>
            <person name="Tian X."/>
            <person name="Salerno W."/>
            <person name="Parikh A."/>
            <person name="Feasley C.L."/>
            <person name="Dalin E."/>
            <person name="Tu H."/>
            <person name="Huang E."/>
            <person name="Barry K."/>
            <person name="Lindquist E."/>
            <person name="Shapiro H."/>
            <person name="Bruce D."/>
            <person name="Schmutz J."/>
            <person name="Salamov A."/>
            <person name="Fey P."/>
            <person name="Gaudet P."/>
            <person name="Anjard C."/>
            <person name="Babu M.M."/>
            <person name="Basu S."/>
            <person name="Bushmanova Y."/>
            <person name="van der Wel H."/>
            <person name="Katoh-Kurasawa M."/>
            <person name="Dinh C."/>
            <person name="Coutinho P.M."/>
            <person name="Saito T."/>
            <person name="Elias M."/>
            <person name="Schaap P."/>
            <person name="Kay R.R."/>
            <person name="Henrissat B."/>
            <person name="Eichinger L."/>
            <person name="Rivero F."/>
            <person name="Putnam N.H."/>
            <person name="West C.M."/>
            <person name="Loomis W.F."/>
            <person name="Chisholm R.L."/>
            <person name="Shaulsky G."/>
            <person name="Strassmann J.E."/>
            <person name="Queller D.C."/>
            <person name="Kuspa A."/>
            <person name="Grigoriev I.V."/>
        </authorList>
    </citation>
    <scope>NUCLEOTIDE SEQUENCE [LARGE SCALE GENOMIC DNA]</scope>
    <source>
        <strain evidence="2">QSDP1</strain>
    </source>
</reference>
<organism evidence="1 2">
    <name type="scientific">Dictyostelium purpureum</name>
    <name type="common">Slime mold</name>
    <dbReference type="NCBI Taxonomy" id="5786"/>
    <lineage>
        <taxon>Eukaryota</taxon>
        <taxon>Amoebozoa</taxon>
        <taxon>Evosea</taxon>
        <taxon>Eumycetozoa</taxon>
        <taxon>Dictyostelia</taxon>
        <taxon>Dictyosteliales</taxon>
        <taxon>Dictyosteliaceae</taxon>
        <taxon>Dictyostelium</taxon>
    </lineage>
</organism>
<dbReference type="RefSeq" id="XP_003285190.1">
    <property type="nucleotide sequence ID" value="XM_003285142.1"/>
</dbReference>
<dbReference type="AlphaFoldDB" id="F0ZCP0"/>
<sequence length="127" mass="14902">MYHASSNLQNNSKCPTIKYNKITLKLNSFSFIINTCYLKSMLKLYPFQLQPFLVAVYSFFQYQYFLNQKSIIGVLVYSFFFNIETFKVTKQALGFLSIPSFSVSPHFTSQIKHWVMLFSVNTIFKLV</sequence>
<dbReference type="KEGG" id="dpp:DICPUDRAFT_76127"/>
<gene>
    <name evidence="1" type="ORF">DICPUDRAFT_76127</name>
</gene>
<protein>
    <submittedName>
        <fullName evidence="1">Uncharacterized protein</fullName>
    </submittedName>
</protein>